<evidence type="ECO:0000313" key="2">
    <source>
        <dbReference type="Proteomes" id="UP000220752"/>
    </source>
</evidence>
<proteinExistence type="predicted"/>
<protein>
    <recommendedName>
        <fullName evidence="3">GNAT family N-acetyltransferase</fullName>
    </recommendedName>
</protein>
<organism evidence="1 2">
    <name type="scientific">Faecalibacterium langellae</name>
    <dbReference type="NCBI Taxonomy" id="3435293"/>
    <lineage>
        <taxon>Bacteria</taxon>
        <taxon>Bacillati</taxon>
        <taxon>Bacillota</taxon>
        <taxon>Clostridia</taxon>
        <taxon>Eubacteriales</taxon>
        <taxon>Oscillospiraceae</taxon>
        <taxon>Faecalibacterium</taxon>
    </lineage>
</organism>
<keyword evidence="2" id="KW-1185">Reference proteome</keyword>
<accession>A0A2A6Z8D3</accession>
<evidence type="ECO:0000313" key="1">
    <source>
        <dbReference type="EMBL" id="PDX57621.1"/>
    </source>
</evidence>
<reference evidence="1 2" key="1">
    <citation type="journal article" date="2017" name="Front. Microbiol.">
        <title>New Insights into the Diversity of the Genus Faecalibacterium.</title>
        <authorList>
            <person name="Benevides L."/>
            <person name="Burman S."/>
            <person name="Martin R."/>
            <person name="Robert V."/>
            <person name="Thomas M."/>
            <person name="Miquel S."/>
            <person name="Chain F."/>
            <person name="Sokol H."/>
            <person name="Bermudez-Humaran L.G."/>
            <person name="Morrison M."/>
            <person name="Langella P."/>
            <person name="Azevedo V.A."/>
            <person name="Chatel J.M."/>
            <person name="Soares S."/>
        </authorList>
    </citation>
    <scope>NUCLEOTIDE SEQUENCE [LARGE SCALE GENOMIC DNA]</scope>
    <source>
        <strain evidence="2">CNCM I-4540</strain>
    </source>
</reference>
<evidence type="ECO:0008006" key="3">
    <source>
        <dbReference type="Google" id="ProtNLM"/>
    </source>
</evidence>
<name>A0A2A6Z8D3_9FIRM</name>
<comment type="caution">
    <text evidence="1">The sequence shown here is derived from an EMBL/GenBank/DDBJ whole genome shotgun (WGS) entry which is preliminary data.</text>
</comment>
<dbReference type="EMBL" id="NMTQ01000037">
    <property type="protein sequence ID" value="PDX57621.1"/>
    <property type="molecule type" value="Genomic_DNA"/>
</dbReference>
<dbReference type="Proteomes" id="UP000220752">
    <property type="component" value="Unassembled WGS sequence"/>
</dbReference>
<sequence length="212" mass="23076">MIQVCEPPRTRQVRRLSAEEFCRLAQSEVSSVYRPRSEVLRMLTVGEVWGVYSTRGVPGAGCILLPMDADVAAAAALRRFLGWNRTSGGYFLTPAAGPDGHAAETLAPLLAAAAARQEFLARQRARWAVVECAVEELIPLYLRQGFALRAIRPLDSLAPCFLLQAGCLAQNVPPVWLPLADRVHIAILLARGYAALESRESPQGTVLALYPV</sequence>
<dbReference type="AlphaFoldDB" id="A0A2A6Z8D3"/>
<gene>
    <name evidence="1" type="ORF">CGS46_14010</name>
</gene>